<dbReference type="Gene3D" id="3.40.50.1000">
    <property type="entry name" value="HAD superfamily/HAD-like"/>
    <property type="match status" value="1"/>
</dbReference>
<organism evidence="1 2">
    <name type="scientific">Paenibacillus foliorum</name>
    <dbReference type="NCBI Taxonomy" id="2654974"/>
    <lineage>
        <taxon>Bacteria</taxon>
        <taxon>Bacillati</taxon>
        <taxon>Bacillota</taxon>
        <taxon>Bacilli</taxon>
        <taxon>Bacillales</taxon>
        <taxon>Paenibacillaceae</taxon>
        <taxon>Paenibacillus</taxon>
    </lineage>
</organism>
<reference evidence="1" key="1">
    <citation type="submission" date="2019-10" db="EMBL/GenBank/DDBJ databases">
        <title>Description of Paenibacillus glebae sp. nov.</title>
        <authorList>
            <person name="Carlier A."/>
            <person name="Qi S."/>
        </authorList>
    </citation>
    <scope>NUCLEOTIDE SEQUENCE</scope>
    <source>
        <strain evidence="1">LMG 31456</strain>
    </source>
</reference>
<keyword evidence="2" id="KW-1185">Reference proteome</keyword>
<dbReference type="NCBIfam" id="TIGR01484">
    <property type="entry name" value="HAD-SF-IIB"/>
    <property type="match status" value="1"/>
</dbReference>
<dbReference type="PANTHER" id="PTHR10000">
    <property type="entry name" value="PHOSPHOSERINE PHOSPHATASE"/>
    <property type="match status" value="1"/>
</dbReference>
<dbReference type="InterPro" id="IPR000150">
    <property type="entry name" value="Cof"/>
</dbReference>
<dbReference type="GO" id="GO:0000287">
    <property type="term" value="F:magnesium ion binding"/>
    <property type="evidence" value="ECO:0007669"/>
    <property type="project" value="TreeGrafter"/>
</dbReference>
<dbReference type="InterPro" id="IPR023214">
    <property type="entry name" value="HAD_sf"/>
</dbReference>
<dbReference type="InterPro" id="IPR006379">
    <property type="entry name" value="HAD-SF_hydro_IIB"/>
</dbReference>
<gene>
    <name evidence="1" type="ORF">GC093_21840</name>
</gene>
<dbReference type="GO" id="GO:0005829">
    <property type="term" value="C:cytosol"/>
    <property type="evidence" value="ECO:0007669"/>
    <property type="project" value="TreeGrafter"/>
</dbReference>
<dbReference type="SFLD" id="SFLDS00003">
    <property type="entry name" value="Haloacid_Dehalogenase"/>
    <property type="match status" value="1"/>
</dbReference>
<dbReference type="SUPFAM" id="SSF56784">
    <property type="entry name" value="HAD-like"/>
    <property type="match status" value="1"/>
</dbReference>
<dbReference type="NCBIfam" id="TIGR00099">
    <property type="entry name" value="Cof-subfamily"/>
    <property type="match status" value="1"/>
</dbReference>
<dbReference type="GO" id="GO:0016791">
    <property type="term" value="F:phosphatase activity"/>
    <property type="evidence" value="ECO:0007669"/>
    <property type="project" value="TreeGrafter"/>
</dbReference>
<proteinExistence type="predicted"/>
<dbReference type="PANTHER" id="PTHR10000:SF8">
    <property type="entry name" value="HAD SUPERFAMILY HYDROLASE-LIKE, TYPE 3"/>
    <property type="match status" value="1"/>
</dbReference>
<dbReference type="InterPro" id="IPR036412">
    <property type="entry name" value="HAD-like_sf"/>
</dbReference>
<dbReference type="Gene3D" id="3.30.1240.10">
    <property type="match status" value="1"/>
</dbReference>
<dbReference type="Proteomes" id="UP000641588">
    <property type="component" value="Unassembled WGS sequence"/>
</dbReference>
<accession>A0A972K3F1</accession>
<sequence length="288" mass="32340">MDKKRVRYPHNLVAGWLEHVNNILLISDLDGTLLNASQQISSENELAIKRFIEKGGLFTLATGRMEEAVMPFIHKLGLDLPVILYNGAKIYCPVTDKVLYERKLTFPQALWDIIMRRLSDDLVLLVYQGGQVYAPLRNALLEKHELKDAVKCLTFEDKLMLGPVTKLLIISERIEAAKEIEQAVRDSSLPCEMVYSESNYLEILPQHATKGTALRELVRLLKVDELYTVAVGDNLNDLTMIIEADLGYAVGNAHPLLTDAADAVTVHHESHAIAAIIGEFKEKRRELA</sequence>
<dbReference type="AlphaFoldDB" id="A0A972K3F1"/>
<dbReference type="EMBL" id="WHOD01000082">
    <property type="protein sequence ID" value="NOU95843.1"/>
    <property type="molecule type" value="Genomic_DNA"/>
</dbReference>
<comment type="caution">
    <text evidence="1">The sequence shown here is derived from an EMBL/GenBank/DDBJ whole genome shotgun (WGS) entry which is preliminary data.</text>
</comment>
<protein>
    <submittedName>
        <fullName evidence="1">Cof-type HAD-IIB family hydrolase</fullName>
    </submittedName>
</protein>
<dbReference type="PROSITE" id="PS01228">
    <property type="entry name" value="COF_1"/>
    <property type="match status" value="1"/>
</dbReference>
<evidence type="ECO:0000313" key="1">
    <source>
        <dbReference type="EMBL" id="NOU95843.1"/>
    </source>
</evidence>
<dbReference type="Pfam" id="PF08282">
    <property type="entry name" value="Hydrolase_3"/>
    <property type="match status" value="1"/>
</dbReference>
<evidence type="ECO:0000313" key="2">
    <source>
        <dbReference type="Proteomes" id="UP000641588"/>
    </source>
</evidence>
<name>A0A972K3F1_9BACL</name>
<dbReference type="SFLD" id="SFLDG01140">
    <property type="entry name" value="C2.B:_Phosphomannomutase_and_P"/>
    <property type="match status" value="1"/>
</dbReference>
<keyword evidence="1" id="KW-0378">Hydrolase</keyword>